<gene>
    <name evidence="1" type="ORF">FGO68_gene4397</name>
</gene>
<keyword evidence="2" id="KW-1185">Reference proteome</keyword>
<proteinExistence type="predicted"/>
<organism evidence="1 2">
    <name type="scientific">Halteria grandinella</name>
    <dbReference type="NCBI Taxonomy" id="5974"/>
    <lineage>
        <taxon>Eukaryota</taxon>
        <taxon>Sar</taxon>
        <taxon>Alveolata</taxon>
        <taxon>Ciliophora</taxon>
        <taxon>Intramacronucleata</taxon>
        <taxon>Spirotrichea</taxon>
        <taxon>Stichotrichia</taxon>
        <taxon>Sporadotrichida</taxon>
        <taxon>Halteriidae</taxon>
        <taxon>Halteria</taxon>
    </lineage>
</organism>
<evidence type="ECO:0000313" key="2">
    <source>
        <dbReference type="Proteomes" id="UP000785679"/>
    </source>
</evidence>
<dbReference type="EMBL" id="RRYP01022262">
    <property type="protein sequence ID" value="TNV72461.1"/>
    <property type="molecule type" value="Genomic_DNA"/>
</dbReference>
<protein>
    <submittedName>
        <fullName evidence="1">Uncharacterized protein</fullName>
    </submittedName>
</protein>
<reference evidence="1" key="1">
    <citation type="submission" date="2019-06" db="EMBL/GenBank/DDBJ databases">
        <authorList>
            <person name="Zheng W."/>
        </authorList>
    </citation>
    <scope>NUCLEOTIDE SEQUENCE</scope>
    <source>
        <strain evidence="1">QDHG01</strain>
    </source>
</reference>
<dbReference type="AlphaFoldDB" id="A0A8J8NCZ4"/>
<name>A0A8J8NCZ4_HALGN</name>
<dbReference type="Proteomes" id="UP000785679">
    <property type="component" value="Unassembled WGS sequence"/>
</dbReference>
<accession>A0A8J8NCZ4</accession>
<sequence>MTGLPQNLRKPQEALLIIQESQSPGGRHLQFGIKIITRNLIISGRITTQQFSNITQLSLEAQQISLIAAAQTQPVSIQRYYQFRVQNL</sequence>
<evidence type="ECO:0000313" key="1">
    <source>
        <dbReference type="EMBL" id="TNV72461.1"/>
    </source>
</evidence>
<comment type="caution">
    <text evidence="1">The sequence shown here is derived from an EMBL/GenBank/DDBJ whole genome shotgun (WGS) entry which is preliminary data.</text>
</comment>